<keyword evidence="2" id="KW-1185">Reference proteome</keyword>
<dbReference type="RefSeq" id="WP_034359324.1">
    <property type="nucleotide sequence ID" value="NZ_JHAC01000050.1"/>
</dbReference>
<protein>
    <submittedName>
        <fullName evidence="1">Uncharacterized protein</fullName>
    </submittedName>
</protein>
<dbReference type="EMBL" id="JHAC01000050">
    <property type="protein sequence ID" value="EYB67022.1"/>
    <property type="molecule type" value="Genomic_DNA"/>
</dbReference>
<proteinExistence type="predicted"/>
<dbReference type="Proteomes" id="UP000020492">
    <property type="component" value="Unassembled WGS sequence"/>
</dbReference>
<evidence type="ECO:0000313" key="1">
    <source>
        <dbReference type="EMBL" id="EYB67022.1"/>
    </source>
</evidence>
<organism evidence="1 2">
    <name type="scientific">Deinococcus phoenicis</name>
    <dbReference type="NCBI Taxonomy" id="1476583"/>
    <lineage>
        <taxon>Bacteria</taxon>
        <taxon>Thermotogati</taxon>
        <taxon>Deinococcota</taxon>
        <taxon>Deinococci</taxon>
        <taxon>Deinococcales</taxon>
        <taxon>Deinococcaceae</taxon>
        <taxon>Deinococcus</taxon>
    </lineage>
</organism>
<dbReference type="PATRIC" id="fig|1476583.3.peg.2881"/>
<reference evidence="1 2" key="1">
    <citation type="submission" date="2014-03" db="EMBL/GenBank/DDBJ databases">
        <title>Draft genome sequence of Deinococcus phoenicis 1P10ME.</title>
        <authorList>
            <person name="Stepanov V.G."/>
            <person name="Vaishampayan P."/>
            <person name="Venkateswaran K."/>
            <person name="Fox G.E."/>
        </authorList>
    </citation>
    <scope>NUCLEOTIDE SEQUENCE [LARGE SCALE GENOMIC DNA]</scope>
    <source>
        <strain evidence="1 2">1P10ME</strain>
    </source>
</reference>
<accession>A0A016QMC7</accession>
<name>A0A016QMC7_9DEIO</name>
<dbReference type="OrthoDB" id="69239at2"/>
<sequence>MLNAKNAATAQLSANLNKEGRQALFSPLEDFGAILTADEWADFGLFPPAEKLAINTNVTSTDIKAQDPYGGPDIILKTDVTDVTASYDNIPVLTPDTTIRALHVGSVPVALAGALAGASISPFAPGMSIQGRLIVIRRHRATAGESDPLYKVYWHPRVGLQNNGEGDNQNQETLQFKAAIQGFLDQAKLPAELQGVKTQVGSMGSIFTIPASKLDALLDVLKDAAKLDAVAPTP</sequence>
<dbReference type="AlphaFoldDB" id="A0A016QMC7"/>
<gene>
    <name evidence="1" type="ORF">DEIPH_ctg052orf0017</name>
</gene>
<evidence type="ECO:0000313" key="2">
    <source>
        <dbReference type="Proteomes" id="UP000020492"/>
    </source>
</evidence>
<dbReference type="STRING" id="1476583.DEIPH_ctg052orf0017"/>
<comment type="caution">
    <text evidence="1">The sequence shown here is derived from an EMBL/GenBank/DDBJ whole genome shotgun (WGS) entry which is preliminary data.</text>
</comment>